<reference evidence="5" key="1">
    <citation type="submission" date="2021-11" db="EMBL/GenBank/DDBJ databases">
        <title>Development of a sustainable strategy for remediation of hydrocarbon-contaminated territories based on the waste exchange concept.</title>
        <authorList>
            <person name="Elkin A."/>
        </authorList>
    </citation>
    <scope>NUCLEOTIDE SEQUENCE</scope>
    <source>
        <strain evidence="5">IEGM 757</strain>
    </source>
</reference>
<dbReference type="GO" id="GO:0043190">
    <property type="term" value="C:ATP-binding cassette (ABC) transporter complex"/>
    <property type="evidence" value="ECO:0007669"/>
    <property type="project" value="InterPro"/>
</dbReference>
<evidence type="ECO:0000256" key="3">
    <source>
        <dbReference type="SAM" id="SignalP"/>
    </source>
</evidence>
<feature type="domain" description="Solute-binding protein family 5" evidence="4">
    <location>
        <begin position="108"/>
        <end position="457"/>
    </location>
</feature>
<dbReference type="Gene3D" id="3.10.105.10">
    <property type="entry name" value="Dipeptide-binding Protein, Domain 3"/>
    <property type="match status" value="1"/>
</dbReference>
<feature type="signal peptide" evidence="3">
    <location>
        <begin position="1"/>
        <end position="26"/>
    </location>
</feature>
<dbReference type="InterPro" id="IPR000914">
    <property type="entry name" value="SBP_5_dom"/>
</dbReference>
<dbReference type="SUPFAM" id="SSF53850">
    <property type="entry name" value="Periplasmic binding protein-like II"/>
    <property type="match status" value="1"/>
</dbReference>
<gene>
    <name evidence="5" type="ORF">LQ384_20555</name>
</gene>
<keyword evidence="1 3" id="KW-0732">Signal</keyword>
<dbReference type="InterPro" id="IPR030678">
    <property type="entry name" value="Peptide/Ni-bd"/>
</dbReference>
<dbReference type="RefSeq" id="WP_230791851.1">
    <property type="nucleotide sequence ID" value="NZ_JAJNCO010000012.1"/>
</dbReference>
<feature type="chain" id="PRO_5043958111" evidence="3">
    <location>
        <begin position="27"/>
        <end position="536"/>
    </location>
</feature>
<evidence type="ECO:0000256" key="1">
    <source>
        <dbReference type="ARBA" id="ARBA00022729"/>
    </source>
</evidence>
<organism evidence="5 6">
    <name type="scientific">Rhodococcus rhodochrous</name>
    <dbReference type="NCBI Taxonomy" id="1829"/>
    <lineage>
        <taxon>Bacteria</taxon>
        <taxon>Bacillati</taxon>
        <taxon>Actinomycetota</taxon>
        <taxon>Actinomycetes</taxon>
        <taxon>Mycobacteriales</taxon>
        <taxon>Nocardiaceae</taxon>
        <taxon>Rhodococcus</taxon>
    </lineage>
</organism>
<proteinExistence type="predicted"/>
<feature type="compositionally biased region" description="Gly residues" evidence="2">
    <location>
        <begin position="50"/>
        <end position="59"/>
    </location>
</feature>
<dbReference type="PANTHER" id="PTHR30290">
    <property type="entry name" value="PERIPLASMIC BINDING COMPONENT OF ABC TRANSPORTER"/>
    <property type="match status" value="1"/>
</dbReference>
<feature type="region of interest" description="Disordered" evidence="2">
    <location>
        <begin position="27"/>
        <end position="59"/>
    </location>
</feature>
<dbReference type="PIRSF" id="PIRSF002741">
    <property type="entry name" value="MppA"/>
    <property type="match status" value="1"/>
</dbReference>
<evidence type="ECO:0000313" key="5">
    <source>
        <dbReference type="EMBL" id="MCD2113506.1"/>
    </source>
</evidence>
<feature type="compositionally biased region" description="Low complexity" evidence="2">
    <location>
        <begin position="27"/>
        <end position="39"/>
    </location>
</feature>
<sequence>MSRFSRRFGRILATVAVGTVALTGCASNGGSDEASASSSSEREVVHGVIGDQGDGGPPVKGGTLTFASLAPVTNLDPTLTQATGPTGGTEMAAVYDVLMRYDIESEQFEPHLAESMEESDDRLTWTMTLREGVTFSDGTPLDAAAVVASIDRYNTRRGAHSQLYQEIVTSTTAADPTTVVFSLDRPWSTFPALLSYGHGMVVAPSSQQGDTFTPIGAGPFTVVGLQPQQELQLKARPDYWGGEPNLDGLKFVAIAGDQPKIEALRTNGINMAYLGNAEAVEAAMAEFPGYAEPVNLKLLGQINAAPGRPGEDPRVRQAIAFAVDPEVIDQRVREGKGMPGTDMFQPWSTWHGDVDGITPSPERATELLNEAKADGYDGKITFLSVNNPDSQELALAVQAQLNAVGFDTAVEYASSSTDLVKRRFVDKDFDLSFGGFSMSDVDPEIRLYGALHSESTNNILAYNSPQMDELLNEVLSAPDEETKRTAIGKVQELMNVDQPMPLWGAGINFVAWTPNVYGVTPLNDSIMLFDKAFLKN</sequence>
<evidence type="ECO:0000313" key="6">
    <source>
        <dbReference type="Proteomes" id="UP001198630"/>
    </source>
</evidence>
<comment type="caution">
    <text evidence="5">The sequence shown here is derived from an EMBL/GenBank/DDBJ whole genome shotgun (WGS) entry which is preliminary data.</text>
</comment>
<dbReference type="Proteomes" id="UP001198630">
    <property type="component" value="Unassembled WGS sequence"/>
</dbReference>
<protein>
    <submittedName>
        <fullName evidence="5">ABC transporter substrate-binding protein</fullName>
    </submittedName>
</protein>
<accession>A0AAW4XJZ7</accession>
<evidence type="ECO:0000259" key="4">
    <source>
        <dbReference type="Pfam" id="PF00496"/>
    </source>
</evidence>
<dbReference type="InterPro" id="IPR039424">
    <property type="entry name" value="SBP_5"/>
</dbReference>
<dbReference type="PANTHER" id="PTHR30290:SF38">
    <property type="entry name" value="D,D-DIPEPTIDE-BINDING PERIPLASMIC PROTEIN DDPA-RELATED"/>
    <property type="match status" value="1"/>
</dbReference>
<dbReference type="GO" id="GO:0042597">
    <property type="term" value="C:periplasmic space"/>
    <property type="evidence" value="ECO:0007669"/>
    <property type="project" value="UniProtKB-ARBA"/>
</dbReference>
<dbReference type="AlphaFoldDB" id="A0AAW4XJZ7"/>
<dbReference type="Pfam" id="PF00496">
    <property type="entry name" value="SBP_bac_5"/>
    <property type="match status" value="1"/>
</dbReference>
<name>A0AAW4XJZ7_RHORH</name>
<evidence type="ECO:0000256" key="2">
    <source>
        <dbReference type="SAM" id="MobiDB-lite"/>
    </source>
</evidence>
<dbReference type="CDD" id="cd00995">
    <property type="entry name" value="PBP2_NikA_DppA_OppA_like"/>
    <property type="match status" value="1"/>
</dbReference>
<dbReference type="GO" id="GO:1904680">
    <property type="term" value="F:peptide transmembrane transporter activity"/>
    <property type="evidence" value="ECO:0007669"/>
    <property type="project" value="TreeGrafter"/>
</dbReference>
<dbReference type="PROSITE" id="PS51257">
    <property type="entry name" value="PROKAR_LIPOPROTEIN"/>
    <property type="match status" value="1"/>
</dbReference>
<dbReference type="Gene3D" id="3.40.190.10">
    <property type="entry name" value="Periplasmic binding protein-like II"/>
    <property type="match status" value="1"/>
</dbReference>
<dbReference type="EMBL" id="JAJNCO010000012">
    <property type="protein sequence ID" value="MCD2113506.1"/>
    <property type="molecule type" value="Genomic_DNA"/>
</dbReference>
<dbReference type="GO" id="GO:0015833">
    <property type="term" value="P:peptide transport"/>
    <property type="evidence" value="ECO:0007669"/>
    <property type="project" value="TreeGrafter"/>
</dbReference>